<evidence type="ECO:0000313" key="2">
    <source>
        <dbReference type="Proteomes" id="UP000269154"/>
    </source>
</evidence>
<reference evidence="1 2" key="1">
    <citation type="journal article" date="2018" name="ACS Chem. Biol.">
        <title>Ketoreductase domain dysfunction expands chemodiversity: malyngamide biosynthesis in the cyanobacterium Okeania hirsuta.</title>
        <authorList>
            <person name="Moss N.A."/>
            <person name="Leao T."/>
            <person name="Rankin M."/>
            <person name="McCullough T.M."/>
            <person name="Qu P."/>
            <person name="Korobeynikov A."/>
            <person name="Smith J.L."/>
            <person name="Gerwick L."/>
            <person name="Gerwick W.H."/>
        </authorList>
    </citation>
    <scope>NUCLEOTIDE SEQUENCE [LARGE SCALE GENOMIC DNA]</scope>
    <source>
        <strain evidence="1 2">PAB10Feb10-1</strain>
    </source>
</reference>
<keyword evidence="2" id="KW-1185">Reference proteome</keyword>
<evidence type="ECO:0000313" key="1">
    <source>
        <dbReference type="EMBL" id="RQH46187.1"/>
    </source>
</evidence>
<gene>
    <name evidence="1" type="ORF">D5R40_09840</name>
</gene>
<comment type="caution">
    <text evidence="1">The sequence shown here is derived from an EMBL/GenBank/DDBJ whole genome shotgun (WGS) entry which is preliminary data.</text>
</comment>
<dbReference type="Proteomes" id="UP000269154">
    <property type="component" value="Unassembled WGS sequence"/>
</dbReference>
<organism evidence="1 2">
    <name type="scientific">Okeania hirsuta</name>
    <dbReference type="NCBI Taxonomy" id="1458930"/>
    <lineage>
        <taxon>Bacteria</taxon>
        <taxon>Bacillati</taxon>
        <taxon>Cyanobacteriota</taxon>
        <taxon>Cyanophyceae</taxon>
        <taxon>Oscillatoriophycideae</taxon>
        <taxon>Oscillatoriales</taxon>
        <taxon>Microcoleaceae</taxon>
        <taxon>Okeania</taxon>
    </lineage>
</organism>
<dbReference type="AlphaFoldDB" id="A0A3N6PCZ3"/>
<sequence>MWEVWGGWEDRESSRKNCSGDFSVPEYFWNGMLPKGKPQCLKKKSAEKFGKTDKVGIIVREIFLFRNTFGTRCYPKANHSASKKIC</sequence>
<accession>A0A3N6PCZ3</accession>
<dbReference type="EMBL" id="RCBY01000041">
    <property type="protein sequence ID" value="RQH46187.1"/>
    <property type="molecule type" value="Genomic_DNA"/>
</dbReference>
<proteinExistence type="predicted"/>
<name>A0A3N6PCZ3_9CYAN</name>
<dbReference type="RefSeq" id="WP_124154563.1">
    <property type="nucleotide sequence ID" value="NZ_CAWOLW010000346.1"/>
</dbReference>
<protein>
    <submittedName>
        <fullName evidence="1">Uncharacterized protein</fullName>
    </submittedName>
</protein>